<sequence>MHSNTHHPPALFSTVRIASLLSALLVALGSGTNYVFSAYGPQLGSRLHLSHTRLNIIALSGNIGVYGTAPTWGRLVDARGPRILLTIAFVCLIAGYSGIRHFYDAGLPEGVSELSTLSFCLLVVCGCLTGAGGNGGLASSMNATAKSFPDRLRATTTGLVISGFGLSAFVFSTIAHSIFPGDTSEFLLVLAIGTSLPMVVGFFLVKPVPLPSSESSGSLEHGVYGEDIEEDEFSASSPILFQRENNSHTHLLAQSEDEHEVLLEDDETARNGSVELHHTQEGTDYLVPGGAASVPLSPPVGSPRPRNARHRSRSALSISRSGLPQDERRSLDGLPNIHGLGLATSTKFWLLFTVNSLLAGTGLMYINNVGLIAQALLANGNPDYDNRQSAQLQALQVSTISVMNCSGRILIGLIADVTKNYLRLPRSSCIIIVATLFVTSQVILYTTEDPESLWKASAALGIAYGALFGLFPTITIEWFGLPHFSENWGFVSLAPMFGGNVFALAFGQNLDAHAPPSPPSPSPSPPSPSLSPSSSSLSPSSIANNLLARGGLPSDRTCFEGRACYIDTLKITTACCCFALALAIYAAWRDYSSLKRAEKRARGVHQALPQTEVLWEAQE</sequence>
<feature type="domain" description="Nodulin-like" evidence="7">
    <location>
        <begin position="19"/>
        <end position="213"/>
    </location>
</feature>
<accession>A0A8K0UUA2</accession>
<name>A0A8K0UUA2_9AGAR</name>
<feature type="transmembrane region" description="Helical" evidence="6">
    <location>
        <begin position="185"/>
        <end position="205"/>
    </location>
</feature>
<feature type="transmembrane region" description="Helical" evidence="6">
    <location>
        <begin position="158"/>
        <end position="179"/>
    </location>
</feature>
<dbReference type="EMBL" id="JAEVFJ010000005">
    <property type="protein sequence ID" value="KAH8104557.1"/>
    <property type="molecule type" value="Genomic_DNA"/>
</dbReference>
<feature type="transmembrane region" description="Helical" evidence="6">
    <location>
        <begin position="84"/>
        <end position="103"/>
    </location>
</feature>
<feature type="transmembrane region" description="Helical" evidence="6">
    <location>
        <begin position="348"/>
        <end position="373"/>
    </location>
</feature>
<evidence type="ECO:0000313" key="10">
    <source>
        <dbReference type="Proteomes" id="UP000813824"/>
    </source>
</evidence>
<keyword evidence="4 6" id="KW-0472">Membrane</keyword>
<feature type="region of interest" description="Disordered" evidence="5">
    <location>
        <begin position="284"/>
        <end position="330"/>
    </location>
</feature>
<evidence type="ECO:0000313" key="9">
    <source>
        <dbReference type="EMBL" id="KAH8104557.1"/>
    </source>
</evidence>
<dbReference type="OrthoDB" id="410267at2759"/>
<comment type="caution">
    <text evidence="9">The sequence shown here is derived from an EMBL/GenBank/DDBJ whole genome shotgun (WGS) entry which is preliminary data.</text>
</comment>
<dbReference type="InterPro" id="IPR036259">
    <property type="entry name" value="MFS_trans_sf"/>
</dbReference>
<evidence type="ECO:0000256" key="5">
    <source>
        <dbReference type="SAM" id="MobiDB-lite"/>
    </source>
</evidence>
<gene>
    <name evidence="9" type="ORF">BXZ70DRAFT_595078</name>
</gene>
<keyword evidence="2 6" id="KW-0812">Transmembrane</keyword>
<proteinExistence type="predicted"/>
<dbReference type="PANTHER" id="PTHR21576:SF160">
    <property type="entry name" value="NODULIN-LIKE DOMAIN-CONTAINING PROTEIN"/>
    <property type="match status" value="1"/>
</dbReference>
<dbReference type="InterPro" id="IPR056555">
    <property type="entry name" value="NFD4_C"/>
</dbReference>
<dbReference type="Gene3D" id="1.20.1250.20">
    <property type="entry name" value="MFS general substrate transporter like domains"/>
    <property type="match status" value="2"/>
</dbReference>
<feature type="region of interest" description="Disordered" evidence="5">
    <location>
        <begin position="513"/>
        <end position="538"/>
    </location>
</feature>
<evidence type="ECO:0000256" key="4">
    <source>
        <dbReference type="ARBA" id="ARBA00023136"/>
    </source>
</evidence>
<dbReference type="InterPro" id="IPR010658">
    <property type="entry name" value="Nodulin-like"/>
</dbReference>
<dbReference type="Pfam" id="PF23262">
    <property type="entry name" value="NFD4_C"/>
    <property type="match status" value="1"/>
</dbReference>
<feature type="transmembrane region" description="Helical" evidence="6">
    <location>
        <begin position="427"/>
        <end position="446"/>
    </location>
</feature>
<evidence type="ECO:0000259" key="8">
    <source>
        <dbReference type="Pfam" id="PF23262"/>
    </source>
</evidence>
<evidence type="ECO:0000256" key="1">
    <source>
        <dbReference type="ARBA" id="ARBA00004141"/>
    </source>
</evidence>
<evidence type="ECO:0000256" key="6">
    <source>
        <dbReference type="SAM" id="Phobius"/>
    </source>
</evidence>
<dbReference type="PANTHER" id="PTHR21576">
    <property type="entry name" value="UNCHARACTERIZED NODULIN-LIKE PROTEIN"/>
    <property type="match status" value="1"/>
</dbReference>
<evidence type="ECO:0000259" key="7">
    <source>
        <dbReference type="Pfam" id="PF06813"/>
    </source>
</evidence>
<dbReference type="Pfam" id="PF06813">
    <property type="entry name" value="Nodulin-like"/>
    <property type="match status" value="1"/>
</dbReference>
<feature type="domain" description="NFD4 C-terminal" evidence="8">
    <location>
        <begin position="346"/>
        <end position="502"/>
    </location>
</feature>
<comment type="subcellular location">
    <subcellularLocation>
        <location evidence="1">Membrane</location>
        <topology evidence="1">Multi-pass membrane protein</topology>
    </subcellularLocation>
</comment>
<dbReference type="SUPFAM" id="SSF103473">
    <property type="entry name" value="MFS general substrate transporter"/>
    <property type="match status" value="1"/>
</dbReference>
<feature type="compositionally biased region" description="Pro residues" evidence="5">
    <location>
        <begin position="515"/>
        <end position="529"/>
    </location>
</feature>
<reference evidence="9" key="1">
    <citation type="journal article" date="2021" name="New Phytol.">
        <title>Evolutionary innovations through gain and loss of genes in the ectomycorrhizal Boletales.</title>
        <authorList>
            <person name="Wu G."/>
            <person name="Miyauchi S."/>
            <person name="Morin E."/>
            <person name="Kuo A."/>
            <person name="Drula E."/>
            <person name="Varga T."/>
            <person name="Kohler A."/>
            <person name="Feng B."/>
            <person name="Cao Y."/>
            <person name="Lipzen A."/>
            <person name="Daum C."/>
            <person name="Hundley H."/>
            <person name="Pangilinan J."/>
            <person name="Johnson J."/>
            <person name="Barry K."/>
            <person name="LaButti K."/>
            <person name="Ng V."/>
            <person name="Ahrendt S."/>
            <person name="Min B."/>
            <person name="Choi I.G."/>
            <person name="Park H."/>
            <person name="Plett J.M."/>
            <person name="Magnuson J."/>
            <person name="Spatafora J.W."/>
            <person name="Nagy L.G."/>
            <person name="Henrissat B."/>
            <person name="Grigoriev I.V."/>
            <person name="Yang Z.L."/>
            <person name="Xu J."/>
            <person name="Martin F.M."/>
        </authorList>
    </citation>
    <scope>NUCLEOTIDE SEQUENCE</scope>
    <source>
        <strain evidence="9">KKN 215</strain>
    </source>
</reference>
<feature type="transmembrane region" description="Helical" evidence="6">
    <location>
        <begin position="569"/>
        <end position="588"/>
    </location>
</feature>
<feature type="transmembrane region" description="Helical" evidence="6">
    <location>
        <begin position="488"/>
        <end position="507"/>
    </location>
</feature>
<evidence type="ECO:0000256" key="3">
    <source>
        <dbReference type="ARBA" id="ARBA00022989"/>
    </source>
</evidence>
<dbReference type="AlphaFoldDB" id="A0A8K0UUA2"/>
<dbReference type="GO" id="GO:0000329">
    <property type="term" value="C:fungal-type vacuole membrane"/>
    <property type="evidence" value="ECO:0007669"/>
    <property type="project" value="TreeGrafter"/>
</dbReference>
<organism evidence="9 10">
    <name type="scientific">Cristinia sonorae</name>
    <dbReference type="NCBI Taxonomy" id="1940300"/>
    <lineage>
        <taxon>Eukaryota</taxon>
        <taxon>Fungi</taxon>
        <taxon>Dikarya</taxon>
        <taxon>Basidiomycota</taxon>
        <taxon>Agaricomycotina</taxon>
        <taxon>Agaricomycetes</taxon>
        <taxon>Agaricomycetidae</taxon>
        <taxon>Agaricales</taxon>
        <taxon>Pleurotineae</taxon>
        <taxon>Stephanosporaceae</taxon>
        <taxon>Cristinia</taxon>
    </lineage>
</organism>
<feature type="transmembrane region" description="Helical" evidence="6">
    <location>
        <begin position="115"/>
        <end position="137"/>
    </location>
</feature>
<keyword evidence="3 6" id="KW-1133">Transmembrane helix</keyword>
<evidence type="ECO:0000256" key="2">
    <source>
        <dbReference type="ARBA" id="ARBA00022692"/>
    </source>
</evidence>
<keyword evidence="10" id="KW-1185">Reference proteome</keyword>
<feature type="transmembrane region" description="Helical" evidence="6">
    <location>
        <begin position="458"/>
        <end position="481"/>
    </location>
</feature>
<feature type="transmembrane region" description="Helical" evidence="6">
    <location>
        <begin position="393"/>
        <end position="415"/>
    </location>
</feature>
<dbReference type="Proteomes" id="UP000813824">
    <property type="component" value="Unassembled WGS sequence"/>
</dbReference>
<feature type="transmembrane region" description="Helical" evidence="6">
    <location>
        <begin position="53"/>
        <end position="72"/>
    </location>
</feature>
<protein>
    <submittedName>
        <fullName evidence="9">MFS general substrate transporter</fullName>
    </submittedName>
</protein>